<dbReference type="UniPathway" id="UPA00143"/>
<dbReference type="OrthoDB" id="875030at2759"/>
<feature type="region of interest" description="Disordered" evidence="14">
    <location>
        <begin position="1"/>
        <end position="28"/>
    </location>
</feature>
<dbReference type="SMART" id="SM00647">
    <property type="entry name" value="IBR"/>
    <property type="match status" value="2"/>
</dbReference>
<dbReference type="FunFam" id="3.30.40.10:FF:000019">
    <property type="entry name" value="RBR-type E3 ubiquitin transferase"/>
    <property type="match status" value="1"/>
</dbReference>
<accession>A0A5A7P8C7</accession>
<dbReference type="PANTHER" id="PTHR11685">
    <property type="entry name" value="RBR FAMILY RING FINGER AND IBR DOMAIN-CONTAINING"/>
    <property type="match status" value="1"/>
</dbReference>
<dbReference type="EC" id="2.3.2.31" evidence="6"/>
<dbReference type="AlphaFoldDB" id="A0A5A7P8C7"/>
<evidence type="ECO:0000256" key="8">
    <source>
        <dbReference type="ARBA" id="ARBA00022723"/>
    </source>
</evidence>
<comment type="pathway">
    <text evidence="4">Protein modification; protein ubiquitination.</text>
</comment>
<comment type="function">
    <text evidence="3">Might act as an E3 ubiquitin-protein ligase, or as part of E3 complex, which accepts ubiquitin from specific E2 ubiquitin-conjugating enzymes and then transfers it to substrates.</text>
</comment>
<dbReference type="GO" id="GO:0008270">
    <property type="term" value="F:zinc ion binding"/>
    <property type="evidence" value="ECO:0007669"/>
    <property type="project" value="UniProtKB-KW"/>
</dbReference>
<dbReference type="InterPro" id="IPR031127">
    <property type="entry name" value="E3_UB_ligase_RBR"/>
</dbReference>
<keyword evidence="12" id="KW-0862">Zinc</keyword>
<dbReference type="EMBL" id="BKCP01003335">
    <property type="protein sequence ID" value="GER28897.1"/>
    <property type="molecule type" value="Genomic_DNA"/>
</dbReference>
<dbReference type="InterPro" id="IPR002867">
    <property type="entry name" value="IBR_dom"/>
</dbReference>
<dbReference type="Pfam" id="PF01485">
    <property type="entry name" value="IBR"/>
    <property type="match status" value="1"/>
</dbReference>
<evidence type="ECO:0000256" key="6">
    <source>
        <dbReference type="ARBA" id="ARBA00012251"/>
    </source>
</evidence>
<evidence type="ECO:0000256" key="7">
    <source>
        <dbReference type="ARBA" id="ARBA00022679"/>
    </source>
</evidence>
<dbReference type="Pfam" id="PF13923">
    <property type="entry name" value="zf-C3HC4_2"/>
    <property type="match status" value="1"/>
</dbReference>
<evidence type="ECO:0000256" key="14">
    <source>
        <dbReference type="SAM" id="MobiDB-lite"/>
    </source>
</evidence>
<gene>
    <name evidence="17" type="ORF">STAS_04719</name>
</gene>
<name>A0A5A7P8C7_STRAF</name>
<dbReference type="InterPro" id="IPR044066">
    <property type="entry name" value="TRIAD_supradom"/>
</dbReference>
<dbReference type="InterPro" id="IPR045840">
    <property type="entry name" value="Ariadne"/>
</dbReference>
<dbReference type="SUPFAM" id="SSF57850">
    <property type="entry name" value="RING/U-box"/>
    <property type="match status" value="3"/>
</dbReference>
<keyword evidence="9" id="KW-0677">Repeat</keyword>
<evidence type="ECO:0000256" key="10">
    <source>
        <dbReference type="ARBA" id="ARBA00022771"/>
    </source>
</evidence>
<dbReference type="Pfam" id="PF22605">
    <property type="entry name" value="IBR_2"/>
    <property type="match status" value="1"/>
</dbReference>
<dbReference type="GO" id="GO:0061630">
    <property type="term" value="F:ubiquitin protein ligase activity"/>
    <property type="evidence" value="ECO:0007669"/>
    <property type="project" value="UniProtKB-EC"/>
</dbReference>
<comment type="cofactor">
    <cofactor evidence="2">
        <name>Zn(2+)</name>
        <dbReference type="ChEBI" id="CHEBI:29105"/>
    </cofactor>
</comment>
<feature type="domain" description="RING-type" evidence="15">
    <location>
        <begin position="100"/>
        <end position="145"/>
    </location>
</feature>
<evidence type="ECO:0000259" key="15">
    <source>
        <dbReference type="PROSITE" id="PS50089"/>
    </source>
</evidence>
<keyword evidence="8" id="KW-0479">Metal-binding</keyword>
<keyword evidence="11" id="KW-0833">Ubl conjugation pathway</keyword>
<dbReference type="Proteomes" id="UP000325081">
    <property type="component" value="Unassembled WGS sequence"/>
</dbReference>
<evidence type="ECO:0000256" key="12">
    <source>
        <dbReference type="ARBA" id="ARBA00022833"/>
    </source>
</evidence>
<comment type="similarity">
    <text evidence="5">Belongs to the RBR family. Ariadne subfamily.</text>
</comment>
<keyword evidence="10 13" id="KW-0863">Zinc-finger</keyword>
<evidence type="ECO:0000259" key="16">
    <source>
        <dbReference type="PROSITE" id="PS51873"/>
    </source>
</evidence>
<dbReference type="PROSITE" id="PS50089">
    <property type="entry name" value="ZF_RING_2"/>
    <property type="match status" value="1"/>
</dbReference>
<reference evidence="18" key="1">
    <citation type="journal article" date="2019" name="Curr. Biol.">
        <title>Genome Sequence of Striga asiatica Provides Insight into the Evolution of Plant Parasitism.</title>
        <authorList>
            <person name="Yoshida S."/>
            <person name="Kim S."/>
            <person name="Wafula E.K."/>
            <person name="Tanskanen J."/>
            <person name="Kim Y.M."/>
            <person name="Honaas L."/>
            <person name="Yang Z."/>
            <person name="Spallek T."/>
            <person name="Conn C.E."/>
            <person name="Ichihashi Y."/>
            <person name="Cheong K."/>
            <person name="Cui S."/>
            <person name="Der J.P."/>
            <person name="Gundlach H."/>
            <person name="Jiao Y."/>
            <person name="Hori C."/>
            <person name="Ishida J.K."/>
            <person name="Kasahara H."/>
            <person name="Kiba T."/>
            <person name="Kim M.S."/>
            <person name="Koo N."/>
            <person name="Laohavisit A."/>
            <person name="Lee Y.H."/>
            <person name="Lumba S."/>
            <person name="McCourt P."/>
            <person name="Mortimer J.C."/>
            <person name="Mutuku J.M."/>
            <person name="Nomura T."/>
            <person name="Sasaki-Sekimoto Y."/>
            <person name="Seto Y."/>
            <person name="Wang Y."/>
            <person name="Wakatake T."/>
            <person name="Sakakibara H."/>
            <person name="Demura T."/>
            <person name="Yamaguchi S."/>
            <person name="Yoneyama K."/>
            <person name="Manabe R.I."/>
            <person name="Nelson D.C."/>
            <person name="Schulman A.H."/>
            <person name="Timko M.P."/>
            <person name="dePamphilis C.W."/>
            <person name="Choi D."/>
            <person name="Shirasu K."/>
        </authorList>
    </citation>
    <scope>NUCLEOTIDE SEQUENCE [LARGE SCALE GENOMIC DNA]</scope>
    <source>
        <strain evidence="18">cv. UVA1</strain>
    </source>
</reference>
<evidence type="ECO:0000256" key="1">
    <source>
        <dbReference type="ARBA" id="ARBA00001798"/>
    </source>
</evidence>
<evidence type="ECO:0000256" key="2">
    <source>
        <dbReference type="ARBA" id="ARBA00001947"/>
    </source>
</evidence>
<dbReference type="Pfam" id="PF19422">
    <property type="entry name" value="Ariadne"/>
    <property type="match status" value="1"/>
</dbReference>
<keyword evidence="7" id="KW-0808">Transferase</keyword>
<dbReference type="InterPro" id="IPR001841">
    <property type="entry name" value="Znf_RING"/>
</dbReference>
<dbReference type="Gene3D" id="3.30.40.10">
    <property type="entry name" value="Zinc/RING finger domain, C3HC4 (zinc finger)"/>
    <property type="match status" value="1"/>
</dbReference>
<evidence type="ECO:0000256" key="9">
    <source>
        <dbReference type="ARBA" id="ARBA00022737"/>
    </source>
</evidence>
<evidence type="ECO:0000313" key="17">
    <source>
        <dbReference type="EMBL" id="GER28897.1"/>
    </source>
</evidence>
<feature type="domain" description="RING-type" evidence="16">
    <location>
        <begin position="96"/>
        <end position="306"/>
    </location>
</feature>
<protein>
    <recommendedName>
        <fullName evidence="6">RBR-type E3 ubiquitin transferase</fullName>
        <ecNumber evidence="6">2.3.2.31</ecNumber>
    </recommendedName>
</protein>
<evidence type="ECO:0000256" key="4">
    <source>
        <dbReference type="ARBA" id="ARBA00004906"/>
    </source>
</evidence>
<evidence type="ECO:0000256" key="13">
    <source>
        <dbReference type="PROSITE-ProRule" id="PRU00175"/>
    </source>
</evidence>
<evidence type="ECO:0000313" key="18">
    <source>
        <dbReference type="Proteomes" id="UP000325081"/>
    </source>
</evidence>
<dbReference type="FunFam" id="1.20.120.1750:FF:000027">
    <property type="entry name" value="RBR-type E3 ubiquitin transferase"/>
    <property type="match status" value="1"/>
</dbReference>
<evidence type="ECO:0000256" key="3">
    <source>
        <dbReference type="ARBA" id="ARBA00003976"/>
    </source>
</evidence>
<feature type="compositionally biased region" description="Acidic residues" evidence="14">
    <location>
        <begin position="1"/>
        <end position="10"/>
    </location>
</feature>
<comment type="caution">
    <text evidence="17">The sequence shown here is derived from an EMBL/GenBank/DDBJ whole genome shotgun (WGS) entry which is preliminary data.</text>
</comment>
<dbReference type="PROSITE" id="PS51873">
    <property type="entry name" value="TRIAD"/>
    <property type="match status" value="1"/>
</dbReference>
<dbReference type="Gene3D" id="1.20.120.1750">
    <property type="match status" value="1"/>
</dbReference>
<sequence>MDSMDSDDDEYYKSYSEDDDDDDDTVEPNLKPYNILKEDQIKHLQDTAISEVTSVLSVSRPAASSLLSLNNWSLNAAYDSWISTAHHQIPNPQTPPPHACKICTEEYNRTMLSSTCGHPFCSDCWSTYIRLAIGDGPGCLRLSCPEPGCNSLVNPDIVHSLSSPADSTRYHQYLYRSFVESNPQRMKWCPGPNCDNVVEFISPDNRASYEAVCDCGYKLCFKCGDESHSPIDCQAVARWAEKNNSEAENTNWILAYTKPCPMCRKAIEKNQGCNHMTCRAPCEFQFCWLCLGPWRDHCSASCNMYVKTSKENPEEQMRKRAKNHLEMYSHYFERFDSNDKSRKRALSDLKTASKEHLERLMIMQGETKAQLKFVVDAWEQVVECRRVLKWSYAYGYYLAESGSRKLGLFGYIQGEAESALERLHGCVEKELGEYLSAGCRVEGFQGFRTRLGDLTVVTRKYFENLVRALENDLAEVVHV</sequence>
<keyword evidence="18" id="KW-1185">Reference proteome</keyword>
<dbReference type="InterPro" id="IPR054694">
    <property type="entry name" value="Parkin-like_IBR"/>
</dbReference>
<evidence type="ECO:0000256" key="5">
    <source>
        <dbReference type="ARBA" id="ARBA00005884"/>
    </source>
</evidence>
<feature type="compositionally biased region" description="Acidic residues" evidence="14">
    <location>
        <begin position="17"/>
        <end position="26"/>
    </location>
</feature>
<proteinExistence type="inferred from homology"/>
<evidence type="ECO:0000256" key="11">
    <source>
        <dbReference type="ARBA" id="ARBA00022786"/>
    </source>
</evidence>
<comment type="catalytic activity">
    <reaction evidence="1">
        <text>[E2 ubiquitin-conjugating enzyme]-S-ubiquitinyl-L-cysteine + [acceptor protein]-L-lysine = [E2 ubiquitin-conjugating enzyme]-L-cysteine + [acceptor protein]-N(6)-ubiquitinyl-L-lysine.</text>
        <dbReference type="EC" id="2.3.2.31"/>
    </reaction>
</comment>
<organism evidence="17 18">
    <name type="scientific">Striga asiatica</name>
    <name type="common">Asiatic witchweed</name>
    <name type="synonym">Buchnera asiatica</name>
    <dbReference type="NCBI Taxonomy" id="4170"/>
    <lineage>
        <taxon>Eukaryota</taxon>
        <taxon>Viridiplantae</taxon>
        <taxon>Streptophyta</taxon>
        <taxon>Embryophyta</taxon>
        <taxon>Tracheophyta</taxon>
        <taxon>Spermatophyta</taxon>
        <taxon>Magnoliopsida</taxon>
        <taxon>eudicotyledons</taxon>
        <taxon>Gunneridae</taxon>
        <taxon>Pentapetalae</taxon>
        <taxon>asterids</taxon>
        <taxon>lamiids</taxon>
        <taxon>Lamiales</taxon>
        <taxon>Orobanchaceae</taxon>
        <taxon>Buchnereae</taxon>
        <taxon>Striga</taxon>
    </lineage>
</organism>
<dbReference type="InterPro" id="IPR013083">
    <property type="entry name" value="Znf_RING/FYVE/PHD"/>
</dbReference>
<dbReference type="GO" id="GO:0016567">
    <property type="term" value="P:protein ubiquitination"/>
    <property type="evidence" value="ECO:0007669"/>
    <property type="project" value="UniProtKB-UniPathway"/>
</dbReference>